<evidence type="ECO:0000256" key="1">
    <source>
        <dbReference type="ARBA" id="ARBA00022729"/>
    </source>
</evidence>
<gene>
    <name evidence="4" type="ORF">SAMN06296065_104272</name>
</gene>
<dbReference type="PANTHER" id="PTHR21666:SF289">
    <property type="entry name" value="L-ALA--D-GLU ENDOPEPTIDASE"/>
    <property type="match status" value="1"/>
</dbReference>
<dbReference type="InterPro" id="IPR050570">
    <property type="entry name" value="Cell_wall_metabolism_enzyme"/>
</dbReference>
<dbReference type="EMBL" id="FXUI01000004">
    <property type="protein sequence ID" value="SMP67811.1"/>
    <property type="molecule type" value="Genomic_DNA"/>
</dbReference>
<comment type="caution">
    <text evidence="4">The sequence shown here is derived from an EMBL/GenBank/DDBJ whole genome shotgun (WGS) entry which is preliminary data.</text>
</comment>
<organism evidence="4 5">
    <name type="scientific">Novosphingobium panipatense</name>
    <dbReference type="NCBI Taxonomy" id="428991"/>
    <lineage>
        <taxon>Bacteria</taxon>
        <taxon>Pseudomonadati</taxon>
        <taxon>Pseudomonadota</taxon>
        <taxon>Alphaproteobacteria</taxon>
        <taxon>Sphingomonadales</taxon>
        <taxon>Sphingomonadaceae</taxon>
        <taxon>Novosphingobium</taxon>
    </lineage>
</organism>
<dbReference type="Proteomes" id="UP001157910">
    <property type="component" value="Unassembled WGS sequence"/>
</dbReference>
<proteinExistence type="predicted"/>
<dbReference type="SUPFAM" id="SSF51261">
    <property type="entry name" value="Duplicated hybrid motif"/>
    <property type="match status" value="1"/>
</dbReference>
<evidence type="ECO:0000259" key="3">
    <source>
        <dbReference type="Pfam" id="PF01551"/>
    </source>
</evidence>
<dbReference type="CDD" id="cd12797">
    <property type="entry name" value="M23_peptidase"/>
    <property type="match status" value="1"/>
</dbReference>
<keyword evidence="1" id="KW-0732">Signal</keyword>
<dbReference type="RefSeq" id="WP_283405996.1">
    <property type="nucleotide sequence ID" value="NZ_FXUI01000004.1"/>
</dbReference>
<reference evidence="4 5" key="1">
    <citation type="submission" date="2017-05" db="EMBL/GenBank/DDBJ databases">
        <authorList>
            <person name="Varghese N."/>
            <person name="Submissions S."/>
        </authorList>
    </citation>
    <scope>NUCLEOTIDE SEQUENCE [LARGE SCALE GENOMIC DNA]</scope>
    <source>
        <strain evidence="4 5">SM16</strain>
    </source>
</reference>
<feature type="compositionally biased region" description="Basic and acidic residues" evidence="2">
    <location>
        <begin position="8"/>
        <end position="19"/>
    </location>
</feature>
<accession>A0ABY1QE27</accession>
<keyword evidence="5" id="KW-1185">Reference proteome</keyword>
<dbReference type="Gene3D" id="2.70.70.10">
    <property type="entry name" value="Glucose Permease (Domain IIA)"/>
    <property type="match status" value="1"/>
</dbReference>
<evidence type="ECO:0000313" key="4">
    <source>
        <dbReference type="EMBL" id="SMP67811.1"/>
    </source>
</evidence>
<evidence type="ECO:0000313" key="5">
    <source>
        <dbReference type="Proteomes" id="UP001157910"/>
    </source>
</evidence>
<protein>
    <submittedName>
        <fullName evidence="4">Peptidase family M23</fullName>
    </submittedName>
</protein>
<evidence type="ECO:0000256" key="2">
    <source>
        <dbReference type="SAM" id="MobiDB-lite"/>
    </source>
</evidence>
<dbReference type="InterPro" id="IPR011055">
    <property type="entry name" value="Dup_hybrid_motif"/>
</dbReference>
<dbReference type="PANTHER" id="PTHR21666">
    <property type="entry name" value="PEPTIDASE-RELATED"/>
    <property type="match status" value="1"/>
</dbReference>
<sequence length="538" mass="56784">MFKAVKRAHTERAEIDHESGPSGAAGVRAAACDEPVILAFPSSASVQEEPVRGASLRAAIESWCARVDLAPDLASDIGSRTWLRGLATLLGLGTAAIALCPGFTSVQTAAAMPLGQQEREEFRSQSIAPLALGADSGRHMGATPRVSPLADAPERPRVQLVSTLGQGDSLGRLLERAGVGAGDAARVAQLIAHVLPNEDIASGTQFDITLGRRPAEGEARLLESLDFRARFDLDLSIERKGSGLAVVQHPIRVDDTPLRIRGTVGSSLYRSARNAGAPVGAIQSYLQAVDKYLSLDGDLRSGDGFDMIVSYRRSAKGERQVGDLLYAGVERGGKPRLQLVQWGKDRAMFAASAVGQPRSVPIGQPVAGRITSNYGARRHPILRYMRMHAGIDFGARHGSPIYAVADGTVTYAGRHGGHGNYVRLQHGGGLGTGYAHMSRIAVRNGGQVRAGQVIGYVGSTGLSTGPHLHFEAYRNGRTINPAGIAVVQRPQIDGRERDAFKARLNALLAVEPGAALGSLALEGSGSAQAQREIDKLAP</sequence>
<dbReference type="Gene3D" id="3.10.450.350">
    <property type="match status" value="1"/>
</dbReference>
<dbReference type="Pfam" id="PF01551">
    <property type="entry name" value="Peptidase_M23"/>
    <property type="match status" value="1"/>
</dbReference>
<dbReference type="InterPro" id="IPR016047">
    <property type="entry name" value="M23ase_b-sheet_dom"/>
</dbReference>
<feature type="region of interest" description="Disordered" evidence="2">
    <location>
        <begin position="1"/>
        <end position="26"/>
    </location>
</feature>
<feature type="domain" description="M23ase beta-sheet core" evidence="3">
    <location>
        <begin position="386"/>
        <end position="481"/>
    </location>
</feature>
<name>A0ABY1QE27_9SPHN</name>